<reference evidence="1" key="1">
    <citation type="submission" date="2020-04" db="EMBL/GenBank/DDBJ databases">
        <authorList>
            <person name="Alioto T."/>
            <person name="Alioto T."/>
            <person name="Gomez Garrido J."/>
        </authorList>
    </citation>
    <scope>NUCLEOTIDE SEQUENCE</scope>
    <source>
        <strain evidence="1">A484AB</strain>
    </source>
</reference>
<keyword evidence="2" id="KW-1185">Reference proteome</keyword>
<proteinExistence type="predicted"/>
<evidence type="ECO:0000313" key="2">
    <source>
        <dbReference type="Proteomes" id="UP001152795"/>
    </source>
</evidence>
<protein>
    <submittedName>
        <fullName evidence="1">Uncharacterized protein</fullName>
    </submittedName>
</protein>
<accession>A0A6S7GQT5</accession>
<dbReference type="OrthoDB" id="5948582at2759"/>
<sequence>MSNLYPLSGTVHNLGQNKQQTIKVGNEGAPQDAYEVIVYSEALTGYNSGKDESGELVVSVTIPNRLIERKLACYVYEQKAYGYNSENISFPVGPGDAREIKAELKATGASVNGSVQIVGYRLG</sequence>
<comment type="caution">
    <text evidence="1">The sequence shown here is derived from an EMBL/GenBank/DDBJ whole genome shotgun (WGS) entry which is preliminary data.</text>
</comment>
<dbReference type="AlphaFoldDB" id="A0A6S7GQT5"/>
<organism evidence="1 2">
    <name type="scientific">Paramuricea clavata</name>
    <name type="common">Red gorgonian</name>
    <name type="synonym">Violescent sea-whip</name>
    <dbReference type="NCBI Taxonomy" id="317549"/>
    <lineage>
        <taxon>Eukaryota</taxon>
        <taxon>Metazoa</taxon>
        <taxon>Cnidaria</taxon>
        <taxon>Anthozoa</taxon>
        <taxon>Octocorallia</taxon>
        <taxon>Malacalcyonacea</taxon>
        <taxon>Plexauridae</taxon>
        <taxon>Paramuricea</taxon>
    </lineage>
</organism>
<evidence type="ECO:0000313" key="1">
    <source>
        <dbReference type="EMBL" id="CAB3994103.1"/>
    </source>
</evidence>
<dbReference type="EMBL" id="CACRXK020002392">
    <property type="protein sequence ID" value="CAB3994103.1"/>
    <property type="molecule type" value="Genomic_DNA"/>
</dbReference>
<dbReference type="Proteomes" id="UP001152795">
    <property type="component" value="Unassembled WGS sequence"/>
</dbReference>
<gene>
    <name evidence="1" type="ORF">PACLA_8A067884</name>
</gene>
<name>A0A6S7GQT5_PARCT</name>